<dbReference type="Pfam" id="PF00337">
    <property type="entry name" value="Gal-bind_lectin"/>
    <property type="match status" value="1"/>
</dbReference>
<keyword evidence="1 2" id="KW-0430">Lectin</keyword>
<dbReference type="AlphaFoldDB" id="A0AA39H8Y5"/>
<feature type="transmembrane region" description="Helical" evidence="3">
    <location>
        <begin position="266"/>
        <end position="290"/>
    </location>
</feature>
<dbReference type="PANTHER" id="PTHR23017:SF3">
    <property type="entry name" value="G-PROTEIN COUPLED RECEPTORS FAMILY 1 PROFILE DOMAIN-CONTAINING PROTEIN"/>
    <property type="match status" value="1"/>
</dbReference>
<keyword evidence="3" id="KW-0812">Transmembrane</keyword>
<dbReference type="SUPFAM" id="SSF81321">
    <property type="entry name" value="Family A G protein-coupled receptor-like"/>
    <property type="match status" value="1"/>
</dbReference>
<accession>A0AA39H8Y5</accession>
<keyword evidence="3" id="KW-1133">Transmembrane helix</keyword>
<feature type="transmembrane region" description="Helical" evidence="3">
    <location>
        <begin position="137"/>
        <end position="158"/>
    </location>
</feature>
<dbReference type="Gene3D" id="1.20.1070.10">
    <property type="entry name" value="Rhodopsin 7-helix transmembrane proteins"/>
    <property type="match status" value="1"/>
</dbReference>
<evidence type="ECO:0000313" key="6">
    <source>
        <dbReference type="Proteomes" id="UP001175271"/>
    </source>
</evidence>
<keyword evidence="3" id="KW-0472">Membrane</keyword>
<dbReference type="Gene3D" id="2.60.120.200">
    <property type="match status" value="1"/>
</dbReference>
<dbReference type="CDD" id="cd00070">
    <property type="entry name" value="GLECT"/>
    <property type="match status" value="1"/>
</dbReference>
<evidence type="ECO:0000259" key="4">
    <source>
        <dbReference type="PROSITE" id="PS51304"/>
    </source>
</evidence>
<feature type="transmembrane region" description="Helical" evidence="3">
    <location>
        <begin position="57"/>
        <end position="76"/>
    </location>
</feature>
<feature type="domain" description="Galectin" evidence="4">
    <location>
        <begin position="365"/>
        <end position="490"/>
    </location>
</feature>
<dbReference type="PROSITE" id="PS51304">
    <property type="entry name" value="GALECTIN"/>
    <property type="match status" value="1"/>
</dbReference>
<keyword evidence="6" id="KW-1185">Reference proteome</keyword>
<evidence type="ECO:0000256" key="1">
    <source>
        <dbReference type="ARBA" id="ARBA00022734"/>
    </source>
</evidence>
<dbReference type="Pfam" id="PF10328">
    <property type="entry name" value="7TM_GPCR_Srx"/>
    <property type="match status" value="1"/>
</dbReference>
<feature type="transmembrane region" description="Helical" evidence="3">
    <location>
        <begin position="191"/>
        <end position="213"/>
    </location>
</feature>
<feature type="transmembrane region" description="Helical" evidence="3">
    <location>
        <begin position="234"/>
        <end position="254"/>
    </location>
</feature>
<reference evidence="5" key="1">
    <citation type="submission" date="2023-06" db="EMBL/GenBank/DDBJ databases">
        <title>Genomic analysis of the entomopathogenic nematode Steinernema hermaphroditum.</title>
        <authorList>
            <person name="Schwarz E.M."/>
            <person name="Heppert J.K."/>
            <person name="Baniya A."/>
            <person name="Schwartz H.T."/>
            <person name="Tan C.-H."/>
            <person name="Antoshechkin I."/>
            <person name="Sternberg P.W."/>
            <person name="Goodrich-Blair H."/>
            <person name="Dillman A.R."/>
        </authorList>
    </citation>
    <scope>NUCLEOTIDE SEQUENCE</scope>
    <source>
        <strain evidence="5">PS9179</strain>
        <tissue evidence="5">Whole animal</tissue>
    </source>
</reference>
<feature type="transmembrane region" description="Helical" evidence="3">
    <location>
        <begin position="91"/>
        <end position="116"/>
    </location>
</feature>
<gene>
    <name evidence="5" type="ORF">QR680_015783</name>
</gene>
<dbReference type="InterPro" id="IPR019430">
    <property type="entry name" value="7TM_GPCR_serpentine_rcpt_Srx"/>
</dbReference>
<dbReference type="PANTHER" id="PTHR23017">
    <property type="entry name" value="SERPENTINE RECEPTOR, CLASS X"/>
    <property type="match status" value="1"/>
</dbReference>
<proteinExistence type="predicted"/>
<dbReference type="InterPro" id="IPR013320">
    <property type="entry name" value="ConA-like_dom_sf"/>
</dbReference>
<comment type="caution">
    <text evidence="5">The sequence shown here is derived from an EMBL/GenBank/DDBJ whole genome shotgun (WGS) entry which is preliminary data.</text>
</comment>
<dbReference type="InterPro" id="IPR001079">
    <property type="entry name" value="Galectin_CRD"/>
</dbReference>
<dbReference type="SMART" id="SM00276">
    <property type="entry name" value="GLECT"/>
    <property type="match status" value="1"/>
</dbReference>
<evidence type="ECO:0000256" key="2">
    <source>
        <dbReference type="RuleBase" id="RU102079"/>
    </source>
</evidence>
<sequence>MNSSTYGSELSGRGYVKTEDLLVGWSVIGLGFLQILFGAGGLWILKKVSIFHNAFGFLCAARTIAEMMSSLVHMIYSGPVTIMQTRNMSPLYGMAVGFLGYFFAALPCSLHVLMSINRAVSVYFPIAYQTLFRVKHCQYMLAVDVVCIILFVSPFFIIPCNTVGYSASHYGYVVLGCEDRHQERPFNYGRFLHYTCWATFCSGAIVMDCFTLLKILQIKMHSATENDKMFKRNVRFFAQSAFQNIPMFIDIALLSLGDGDMSEDKMVFRVVSFTLTRFTDLINALILIVFNPESRRYIRKIISGPTIVPGVIDSACIRNSNTIASIASLNRTVLMIRPARHHNLLQSRSITLIGYANEHFDVVTPFKTKLNGFSVPHRIQVVGRPYKGPWGRFTFNFKSDRKTIFHFNARFDENCIVMNNKRDFWQREERKHQCFAHSKIFTLDFIAEDRAISVYLDGKLYYKFNLRDSCHEIEQFEIFGEVEIHSVHIL</sequence>
<dbReference type="SUPFAM" id="SSF49899">
    <property type="entry name" value="Concanavalin A-like lectins/glucanases"/>
    <property type="match status" value="1"/>
</dbReference>
<dbReference type="EMBL" id="JAUCMV010000004">
    <property type="protein sequence ID" value="KAK0401437.1"/>
    <property type="molecule type" value="Genomic_DNA"/>
</dbReference>
<protein>
    <recommendedName>
        <fullName evidence="2">Galectin</fullName>
    </recommendedName>
</protein>
<organism evidence="5 6">
    <name type="scientific">Steinernema hermaphroditum</name>
    <dbReference type="NCBI Taxonomy" id="289476"/>
    <lineage>
        <taxon>Eukaryota</taxon>
        <taxon>Metazoa</taxon>
        <taxon>Ecdysozoa</taxon>
        <taxon>Nematoda</taxon>
        <taxon>Chromadorea</taxon>
        <taxon>Rhabditida</taxon>
        <taxon>Tylenchina</taxon>
        <taxon>Panagrolaimomorpha</taxon>
        <taxon>Strongyloidoidea</taxon>
        <taxon>Steinernematidae</taxon>
        <taxon>Steinernema</taxon>
    </lineage>
</organism>
<dbReference type="SMART" id="SM00908">
    <property type="entry name" value="Gal-bind_lectin"/>
    <property type="match status" value="1"/>
</dbReference>
<name>A0AA39H8Y5_9BILA</name>
<evidence type="ECO:0000256" key="3">
    <source>
        <dbReference type="SAM" id="Phobius"/>
    </source>
</evidence>
<dbReference type="Proteomes" id="UP001175271">
    <property type="component" value="Unassembled WGS sequence"/>
</dbReference>
<evidence type="ECO:0000313" key="5">
    <source>
        <dbReference type="EMBL" id="KAK0401437.1"/>
    </source>
</evidence>
<feature type="transmembrane region" description="Helical" evidence="3">
    <location>
        <begin position="22"/>
        <end position="45"/>
    </location>
</feature>
<dbReference type="GO" id="GO:0030246">
    <property type="term" value="F:carbohydrate binding"/>
    <property type="evidence" value="ECO:0007669"/>
    <property type="project" value="UniProtKB-UniRule"/>
</dbReference>